<dbReference type="InterPro" id="IPR017830">
    <property type="entry name" value="SQase_HpnE"/>
</dbReference>
<proteinExistence type="predicted"/>
<dbReference type="Pfam" id="PF01593">
    <property type="entry name" value="Amino_oxidase"/>
    <property type="match status" value="1"/>
</dbReference>
<dbReference type="InterPro" id="IPR036188">
    <property type="entry name" value="FAD/NAD-bd_sf"/>
</dbReference>
<dbReference type="SUPFAM" id="SSF51905">
    <property type="entry name" value="FAD/NAD(P)-binding domain"/>
    <property type="match status" value="1"/>
</dbReference>
<dbReference type="PANTHER" id="PTHR42923:SF47">
    <property type="entry name" value="BLR3003 PROTEIN"/>
    <property type="match status" value="1"/>
</dbReference>
<evidence type="ECO:0000259" key="3">
    <source>
        <dbReference type="Pfam" id="PF01593"/>
    </source>
</evidence>
<dbReference type="RefSeq" id="WP_169397002.1">
    <property type="nucleotide sequence ID" value="NZ_BAAAJH010000010.1"/>
</dbReference>
<reference evidence="4 5" key="1">
    <citation type="submission" date="2020-04" db="EMBL/GenBank/DDBJ databases">
        <authorList>
            <person name="Klaysubun C."/>
            <person name="Duangmal K."/>
            <person name="Lipun K."/>
        </authorList>
    </citation>
    <scope>NUCLEOTIDE SEQUENCE [LARGE SCALE GENOMIC DNA]</scope>
    <source>
        <strain evidence="4 5">JCM 11839</strain>
    </source>
</reference>
<dbReference type="Proteomes" id="UP001296706">
    <property type="component" value="Unassembled WGS sequence"/>
</dbReference>
<evidence type="ECO:0000256" key="1">
    <source>
        <dbReference type="ARBA" id="ARBA00001974"/>
    </source>
</evidence>
<keyword evidence="5" id="KW-1185">Reference proteome</keyword>
<feature type="domain" description="Amine oxidase" evidence="3">
    <location>
        <begin position="14"/>
        <end position="448"/>
    </location>
</feature>
<accession>A0ABX1RHK1</accession>
<organism evidence="4 5">
    <name type="scientific">Pseudonocardia xinjiangensis</name>
    <dbReference type="NCBI Taxonomy" id="75289"/>
    <lineage>
        <taxon>Bacteria</taxon>
        <taxon>Bacillati</taxon>
        <taxon>Actinomycetota</taxon>
        <taxon>Actinomycetes</taxon>
        <taxon>Pseudonocardiales</taxon>
        <taxon>Pseudonocardiaceae</taxon>
        <taxon>Pseudonocardia</taxon>
    </lineage>
</organism>
<gene>
    <name evidence="4" type="ORF">HF577_17810</name>
</gene>
<dbReference type="Gene3D" id="3.50.50.60">
    <property type="entry name" value="FAD/NAD(P)-binding domain"/>
    <property type="match status" value="1"/>
</dbReference>
<comment type="cofactor">
    <cofactor evidence="1">
        <name>FAD</name>
        <dbReference type="ChEBI" id="CHEBI:57692"/>
    </cofactor>
</comment>
<dbReference type="InterPro" id="IPR001613">
    <property type="entry name" value="Flavin_amine_oxidase"/>
</dbReference>
<comment type="caution">
    <text evidence="4">The sequence shown here is derived from an EMBL/GenBank/DDBJ whole genome shotgun (WGS) entry which is preliminary data.</text>
</comment>
<protein>
    <submittedName>
        <fullName evidence="4">NAD(P)-binding protein</fullName>
    </submittedName>
</protein>
<evidence type="ECO:0000256" key="2">
    <source>
        <dbReference type="ARBA" id="ARBA00023002"/>
    </source>
</evidence>
<dbReference type="PRINTS" id="PR00757">
    <property type="entry name" value="AMINEOXDASEF"/>
</dbReference>
<dbReference type="PANTHER" id="PTHR42923">
    <property type="entry name" value="PROTOPORPHYRINOGEN OXIDASE"/>
    <property type="match status" value="1"/>
</dbReference>
<dbReference type="EMBL" id="JAAXKY010000055">
    <property type="protein sequence ID" value="NMH78934.1"/>
    <property type="molecule type" value="Genomic_DNA"/>
</dbReference>
<dbReference type="InterPro" id="IPR050464">
    <property type="entry name" value="Zeta_carotene_desat/Oxidored"/>
</dbReference>
<evidence type="ECO:0000313" key="4">
    <source>
        <dbReference type="EMBL" id="NMH78934.1"/>
    </source>
</evidence>
<sequence length="462" mass="48688">MSAPVRVGVVGGGLAGIAAALRCADAGCAVTLLESRPRLGGLASSFRRGELDVDNGQHVFLRCCTAYRELLHRLGVTDLVTLQDRLDIPVHIPGRRPGRLRRSRLPAPLHLAGALLRHRPLPVVDRLRLVGAALALRGVDPADPATDAVSFGRWLAEHGQSRRAIEALWDLVGVATLNAGADTASLAPAATVFQLGLLTDAAAGDIGWSRVPLGRLHDDAAGRALRAAGVRVRISTKVRALERTADGWQLSSEREGERVEETVVDQMICAVPPAATERLVPEGVLDLPDGWSAALGSSPIVNVHVVYDRRVLGVPFLAAVDSPLQWVFDRTEQSGLRRVHPAPAQYVAVSLSAADDLIRTPTARLREQMLPALAALLPAARDARVLDFFVTREPHATFRPAPGSGALRPPPATRAAGLFLAGSWTATGWPATMEGAVRSGNAAADAVLAGAGTPARAEGVAI</sequence>
<keyword evidence="2" id="KW-0560">Oxidoreductase</keyword>
<evidence type="ECO:0000313" key="5">
    <source>
        <dbReference type="Proteomes" id="UP001296706"/>
    </source>
</evidence>
<name>A0ABX1RHK1_9PSEU</name>
<dbReference type="InterPro" id="IPR002937">
    <property type="entry name" value="Amino_oxidase"/>
</dbReference>
<dbReference type="NCBIfam" id="TIGR03467">
    <property type="entry name" value="HpnE"/>
    <property type="match status" value="1"/>
</dbReference>